<dbReference type="NCBIfam" id="TIGR00254">
    <property type="entry name" value="GGDEF"/>
    <property type="match status" value="1"/>
</dbReference>
<dbReference type="PANTHER" id="PTHR46663:SF4">
    <property type="entry name" value="DIGUANYLATE CYCLASE DGCT-RELATED"/>
    <property type="match status" value="1"/>
</dbReference>
<proteinExistence type="predicted"/>
<dbReference type="PROSITE" id="PS50887">
    <property type="entry name" value="GGDEF"/>
    <property type="match status" value="1"/>
</dbReference>
<dbReference type="InterPro" id="IPR029787">
    <property type="entry name" value="Nucleotide_cyclase"/>
</dbReference>
<dbReference type="SMART" id="SM00267">
    <property type="entry name" value="GGDEF"/>
    <property type="match status" value="1"/>
</dbReference>
<keyword evidence="3" id="KW-1185">Reference proteome</keyword>
<dbReference type="EMBL" id="MPZS01000001">
    <property type="protein sequence ID" value="OOY14226.1"/>
    <property type="molecule type" value="Genomic_DNA"/>
</dbReference>
<organism evidence="2 3">
    <name type="scientific">Thioclava marina</name>
    <dbReference type="NCBI Taxonomy" id="1915077"/>
    <lineage>
        <taxon>Bacteria</taxon>
        <taxon>Pseudomonadati</taxon>
        <taxon>Pseudomonadota</taxon>
        <taxon>Alphaproteobacteria</taxon>
        <taxon>Rhodobacterales</taxon>
        <taxon>Paracoccaceae</taxon>
        <taxon>Thioclava</taxon>
    </lineage>
</organism>
<dbReference type="InterPro" id="IPR052163">
    <property type="entry name" value="DGC-Regulatory_Protein"/>
</dbReference>
<evidence type="ECO:0000313" key="2">
    <source>
        <dbReference type="EMBL" id="OOY14226.1"/>
    </source>
</evidence>
<sequence>MPMFLWIDGQARIRALGRTLHKVLGEGVMIGDAFTRHFTIGRHEADLLRCPDATIPRCEFSNCSRKVGACGSSLRHLKERRSIHLTLQARPEIGLRGDVLSLPQAEGGGVLMNLSFGIYLSEVVASLDLTERDFAVADLAMEMLYLLETKSMVMGELSALTARLDHARQEAERLALTDALTRLSNRRAMERALAQALSGVTQGGAPFALMQIDLDHFKRVNDSYGHAAGDYVLQSVARILNETVRHGDLAGRMGGDEFLLLLRGPIEHKALEALAQRIIARLEEPKWFAGNECLISGSIGVVVSDDYAIHDLDAMQGDADVATYAAKEAGRGCVRFAQSAPR</sequence>
<dbReference type="SUPFAM" id="SSF55073">
    <property type="entry name" value="Nucleotide cyclase"/>
    <property type="match status" value="1"/>
</dbReference>
<reference evidence="2 3" key="1">
    <citation type="submission" date="2016-11" db="EMBL/GenBank/DDBJ databases">
        <title>A multilocus sequence analysis scheme for characterization of bacteria in the genus Thioclava.</title>
        <authorList>
            <person name="Liu Y."/>
            <person name="Shao Z."/>
        </authorList>
    </citation>
    <scope>NUCLEOTIDE SEQUENCE [LARGE SCALE GENOMIC DNA]</scope>
    <source>
        <strain evidence="2 3">11.10-0-13</strain>
    </source>
</reference>
<dbReference type="InterPro" id="IPR000160">
    <property type="entry name" value="GGDEF_dom"/>
</dbReference>
<dbReference type="Gene3D" id="3.30.70.270">
    <property type="match status" value="1"/>
</dbReference>
<accession>A0ABX3MRP7</accession>
<evidence type="ECO:0000313" key="3">
    <source>
        <dbReference type="Proteomes" id="UP000242224"/>
    </source>
</evidence>
<gene>
    <name evidence="2" type="ORF">BMG00_06165</name>
</gene>
<dbReference type="Proteomes" id="UP000242224">
    <property type="component" value="Unassembled WGS sequence"/>
</dbReference>
<name>A0ABX3MRP7_9RHOB</name>
<dbReference type="PANTHER" id="PTHR46663">
    <property type="entry name" value="DIGUANYLATE CYCLASE DGCT-RELATED"/>
    <property type="match status" value="1"/>
</dbReference>
<protein>
    <recommendedName>
        <fullName evidence="1">GGDEF domain-containing protein</fullName>
    </recommendedName>
</protein>
<dbReference type="CDD" id="cd01949">
    <property type="entry name" value="GGDEF"/>
    <property type="match status" value="1"/>
</dbReference>
<comment type="caution">
    <text evidence="2">The sequence shown here is derived from an EMBL/GenBank/DDBJ whole genome shotgun (WGS) entry which is preliminary data.</text>
</comment>
<dbReference type="InterPro" id="IPR043128">
    <property type="entry name" value="Rev_trsase/Diguanyl_cyclase"/>
</dbReference>
<feature type="domain" description="GGDEF" evidence="1">
    <location>
        <begin position="205"/>
        <end position="339"/>
    </location>
</feature>
<dbReference type="Pfam" id="PF00990">
    <property type="entry name" value="GGDEF"/>
    <property type="match status" value="1"/>
</dbReference>
<evidence type="ECO:0000259" key="1">
    <source>
        <dbReference type="PROSITE" id="PS50887"/>
    </source>
</evidence>